<gene>
    <name evidence="1" type="ORF">KO353_01320</name>
</gene>
<sequence>MRRRTLIVGLGGAAAAGFAAPALRAQPREVRLAEQFGIGYLPLSIMKVRKLLEAEARARGVEVTTAWVRFASGTAMNEALISDNLDFASGGVGPLLTIWARTRGNLDVKGVAALNSMPLYLNTINPNVKTIADFTEKDRIALPAVKVSIQAVILQMAAEKAFGPGNHTRLDHLTVSMSHPDGMAAMLSGRSEITAHFSSAPFQYQQLADPRVRRVLNSYDVLGGPHTFNSVWAMGRYRSGNPEIMAAFIAALDRAMGMIKDDPEGMAELWIADQGSRLSKDDAVKIIRDPEIAWTTTPQKIMAFAAFMHRNGSIRARPERWQDVYVEDIAHLLGS</sequence>
<dbReference type="PANTHER" id="PTHR30024:SF2">
    <property type="entry name" value="ABC TRANSPORTER SUBSTRATE-BINDING PROTEIN"/>
    <property type="match status" value="1"/>
</dbReference>
<accession>A0A975U203</accession>
<dbReference type="RefSeq" id="WP_218285988.1">
    <property type="nucleotide sequence ID" value="NZ_CP076448.1"/>
</dbReference>
<organism evidence="1 2">
    <name type="scientific">Elioraea tepida</name>
    <dbReference type="NCBI Taxonomy" id="2843330"/>
    <lineage>
        <taxon>Bacteria</taxon>
        <taxon>Pseudomonadati</taxon>
        <taxon>Pseudomonadota</taxon>
        <taxon>Alphaproteobacteria</taxon>
        <taxon>Acetobacterales</taxon>
        <taxon>Elioraeaceae</taxon>
        <taxon>Elioraea</taxon>
    </lineage>
</organism>
<dbReference type="Proteomes" id="UP000694001">
    <property type="component" value="Chromosome"/>
</dbReference>
<reference evidence="1" key="1">
    <citation type="submission" date="2021-06" db="EMBL/GenBank/DDBJ databases">
        <title>Elioraea tepida, sp. nov., a moderately thermophilic aerobic anoxygenic phototrophic bacterium isolated from an alkaline siliceous hot spring mat community in Yellowstone National Park, WY, USA.</title>
        <authorList>
            <person name="Saini M.K."/>
            <person name="Yoshida S."/>
            <person name="Sebastian A."/>
            <person name="Hirose S."/>
            <person name="Hara E."/>
            <person name="Tamaki H."/>
            <person name="Soulier N.T."/>
            <person name="Albert I."/>
            <person name="Hanada S."/>
            <person name="Bryant D.A."/>
            <person name="Tank M."/>
        </authorList>
    </citation>
    <scope>NUCLEOTIDE SEQUENCE</scope>
    <source>
        <strain evidence="1">MS-P2</strain>
    </source>
</reference>
<evidence type="ECO:0000313" key="1">
    <source>
        <dbReference type="EMBL" id="QXM24931.1"/>
    </source>
</evidence>
<protein>
    <submittedName>
        <fullName evidence="1">ABC transporter substrate-binding protein</fullName>
    </submittedName>
</protein>
<proteinExistence type="predicted"/>
<name>A0A975U203_9PROT</name>
<evidence type="ECO:0000313" key="2">
    <source>
        <dbReference type="Proteomes" id="UP000694001"/>
    </source>
</evidence>
<dbReference type="KEGG" id="elio:KO353_01320"/>
<dbReference type="PANTHER" id="PTHR30024">
    <property type="entry name" value="ALIPHATIC SULFONATES-BINDING PROTEIN-RELATED"/>
    <property type="match status" value="1"/>
</dbReference>
<keyword evidence="2" id="KW-1185">Reference proteome</keyword>
<dbReference type="AlphaFoldDB" id="A0A975U203"/>
<dbReference type="EMBL" id="CP076448">
    <property type="protein sequence ID" value="QXM24931.1"/>
    <property type="molecule type" value="Genomic_DNA"/>
</dbReference>